<dbReference type="AlphaFoldDB" id="A0A4P9XVG3"/>
<evidence type="ECO:0000256" key="1">
    <source>
        <dbReference type="ARBA" id="ARBA00004567"/>
    </source>
</evidence>
<evidence type="ECO:0000256" key="8">
    <source>
        <dbReference type="ARBA" id="ARBA00023242"/>
    </source>
</evidence>
<dbReference type="STRING" id="78915.A0A4P9XVG3"/>
<dbReference type="PANTHER" id="PTHR13373">
    <property type="entry name" value="FROUNT PROTEIN-RELATED"/>
    <property type="match status" value="1"/>
</dbReference>
<accession>A0A4P9XVG3</accession>
<evidence type="ECO:0000256" key="7">
    <source>
        <dbReference type="ARBA" id="ARBA00023132"/>
    </source>
</evidence>
<keyword evidence="6 9" id="KW-0811">Translocation</keyword>
<sequence>QLVMHVPLKTERQVQQVLQACDEYELADCRRDICKIWARKNYGHNRLGPAIAYFAHADQPRRINAVAEQLLDEYLRRGMCELASIELIDSINKEVQQQCGRLSFLSHYRSFHEQYKCKEFARAAKTLTSLFSSDVAPRSFWPMLLVDALPLLEGEDVVFDAEDTYELMRCLEEL</sequence>
<evidence type="ECO:0000256" key="3">
    <source>
        <dbReference type="ARBA" id="ARBA00022448"/>
    </source>
</evidence>
<dbReference type="OrthoDB" id="17644at2759"/>
<dbReference type="EMBL" id="KZ992461">
    <property type="protein sequence ID" value="RKP10263.1"/>
    <property type="molecule type" value="Genomic_DNA"/>
</dbReference>
<evidence type="ECO:0000256" key="6">
    <source>
        <dbReference type="ARBA" id="ARBA00023010"/>
    </source>
</evidence>
<comment type="subcellular location">
    <subcellularLocation>
        <location evidence="1 9">Nucleus</location>
        <location evidence="1 9">Nuclear pore complex</location>
    </subcellularLocation>
</comment>
<dbReference type="Pfam" id="PF07575">
    <property type="entry name" value="Nucleopor_Nup85"/>
    <property type="match status" value="1"/>
</dbReference>
<name>A0A4P9XVG3_9FUNG</name>
<evidence type="ECO:0000256" key="9">
    <source>
        <dbReference type="RuleBase" id="RU365073"/>
    </source>
</evidence>
<organism evidence="10 11">
    <name type="scientific">Thamnocephalis sphaerospora</name>
    <dbReference type="NCBI Taxonomy" id="78915"/>
    <lineage>
        <taxon>Eukaryota</taxon>
        <taxon>Fungi</taxon>
        <taxon>Fungi incertae sedis</taxon>
        <taxon>Zoopagomycota</taxon>
        <taxon>Zoopagomycotina</taxon>
        <taxon>Zoopagomycetes</taxon>
        <taxon>Zoopagales</taxon>
        <taxon>Sigmoideomycetaceae</taxon>
        <taxon>Thamnocephalis</taxon>
    </lineage>
</organism>
<dbReference type="GO" id="GO:0045893">
    <property type="term" value="P:positive regulation of DNA-templated transcription"/>
    <property type="evidence" value="ECO:0007669"/>
    <property type="project" value="TreeGrafter"/>
</dbReference>
<keyword evidence="11" id="KW-1185">Reference proteome</keyword>
<proteinExistence type="inferred from homology"/>
<feature type="non-terminal residue" evidence="10">
    <location>
        <position position="1"/>
    </location>
</feature>
<keyword evidence="4 9" id="KW-0509">mRNA transport</keyword>
<dbReference type="GO" id="GO:0006606">
    <property type="term" value="P:protein import into nucleus"/>
    <property type="evidence" value="ECO:0007669"/>
    <property type="project" value="TreeGrafter"/>
</dbReference>
<keyword evidence="3 9" id="KW-0813">Transport</keyword>
<dbReference type="GO" id="GO:0006406">
    <property type="term" value="P:mRNA export from nucleus"/>
    <property type="evidence" value="ECO:0007669"/>
    <property type="project" value="TreeGrafter"/>
</dbReference>
<comment type="similarity">
    <text evidence="2 9">Belongs to the nucleoporin Nup85 family.</text>
</comment>
<keyword evidence="7 9" id="KW-0906">Nuclear pore complex</keyword>
<keyword evidence="9" id="KW-0472">Membrane</keyword>
<protein>
    <recommendedName>
        <fullName evidence="9">Nuclear pore complex protein Nup85</fullName>
    </recommendedName>
</protein>
<dbReference type="Proteomes" id="UP000271241">
    <property type="component" value="Unassembled WGS sequence"/>
</dbReference>
<evidence type="ECO:0000313" key="11">
    <source>
        <dbReference type="Proteomes" id="UP000271241"/>
    </source>
</evidence>
<evidence type="ECO:0000256" key="4">
    <source>
        <dbReference type="ARBA" id="ARBA00022816"/>
    </source>
</evidence>
<comment type="subunit">
    <text evidence="9">Component of the nuclear pore complex (NPC).</text>
</comment>
<keyword evidence="5 9" id="KW-0653">Protein transport</keyword>
<feature type="non-terminal residue" evidence="10">
    <location>
        <position position="174"/>
    </location>
</feature>
<dbReference type="GO" id="GO:0031965">
    <property type="term" value="C:nuclear membrane"/>
    <property type="evidence" value="ECO:0007669"/>
    <property type="project" value="UniProtKB-UniRule"/>
</dbReference>
<dbReference type="PANTHER" id="PTHR13373:SF21">
    <property type="entry name" value="NUCLEAR PORE COMPLEX PROTEIN NUP85"/>
    <property type="match status" value="1"/>
</dbReference>
<dbReference type="GO" id="GO:0031080">
    <property type="term" value="C:nuclear pore outer ring"/>
    <property type="evidence" value="ECO:0007669"/>
    <property type="project" value="TreeGrafter"/>
</dbReference>
<comment type="function">
    <text evidence="9">Functions as a component of the nuclear pore complex (NPC).</text>
</comment>
<dbReference type="GO" id="GO:0017056">
    <property type="term" value="F:structural constituent of nuclear pore"/>
    <property type="evidence" value="ECO:0007669"/>
    <property type="project" value="TreeGrafter"/>
</dbReference>
<gene>
    <name evidence="10" type="ORF">THASP1DRAFT_11655</name>
</gene>
<keyword evidence="8 9" id="KW-0539">Nucleus</keyword>
<evidence type="ECO:0000256" key="5">
    <source>
        <dbReference type="ARBA" id="ARBA00022927"/>
    </source>
</evidence>
<reference evidence="11" key="1">
    <citation type="journal article" date="2018" name="Nat. Microbiol.">
        <title>Leveraging single-cell genomics to expand the fungal tree of life.</title>
        <authorList>
            <person name="Ahrendt S.R."/>
            <person name="Quandt C.A."/>
            <person name="Ciobanu D."/>
            <person name="Clum A."/>
            <person name="Salamov A."/>
            <person name="Andreopoulos B."/>
            <person name="Cheng J.F."/>
            <person name="Woyke T."/>
            <person name="Pelin A."/>
            <person name="Henrissat B."/>
            <person name="Reynolds N.K."/>
            <person name="Benny G.L."/>
            <person name="Smith M.E."/>
            <person name="James T.Y."/>
            <person name="Grigoriev I.V."/>
        </authorList>
    </citation>
    <scope>NUCLEOTIDE SEQUENCE [LARGE SCALE GENOMIC DNA]</scope>
    <source>
        <strain evidence="11">RSA 1356</strain>
    </source>
</reference>
<evidence type="ECO:0000313" key="10">
    <source>
        <dbReference type="EMBL" id="RKP10263.1"/>
    </source>
</evidence>
<evidence type="ECO:0000256" key="2">
    <source>
        <dbReference type="ARBA" id="ARBA00005573"/>
    </source>
</evidence>
<dbReference type="InterPro" id="IPR011502">
    <property type="entry name" value="Nucleoporin_Nup85"/>
</dbReference>